<dbReference type="AlphaFoldDB" id="A0A059NYW7"/>
<feature type="transmembrane region" description="Helical" evidence="1">
    <location>
        <begin position="60"/>
        <end position="85"/>
    </location>
</feature>
<keyword evidence="1" id="KW-0472">Membrane</keyword>
<dbReference type="RefSeq" id="WP_035507238.1">
    <property type="nucleotide sequence ID" value="NZ_CCDH010000001.1"/>
</dbReference>
<accession>A0A059NYW7</accession>
<evidence type="ECO:0000313" key="3">
    <source>
        <dbReference type="Proteomes" id="UP000028868"/>
    </source>
</evidence>
<keyword evidence="1" id="KW-0812">Transmembrane</keyword>
<dbReference type="Proteomes" id="UP000028868">
    <property type="component" value="Unassembled WGS sequence"/>
</dbReference>
<name>A0A059NYW7_9BACI</name>
<reference evidence="3" key="1">
    <citation type="submission" date="2014-03" db="EMBL/GenBank/DDBJ databases">
        <authorList>
            <person name="Urmite Genomes U."/>
        </authorList>
    </citation>
    <scope>NUCLEOTIDE SEQUENCE [LARGE SCALE GENOMIC DNA]</scope>
    <source>
        <strain evidence="3">HD-03</strain>
    </source>
</reference>
<proteinExistence type="predicted"/>
<protein>
    <submittedName>
        <fullName evidence="2">Uncharacterized protein</fullName>
    </submittedName>
</protein>
<reference evidence="2 3" key="2">
    <citation type="submission" date="2014-05" db="EMBL/GenBank/DDBJ databases">
        <title>Draft genome sequence of Halobacillus karajensis HK-03.</title>
        <authorList>
            <person name="Khelaifia S."/>
            <person name="Croce O."/>
            <person name="Lagier J.C."/>
            <person name="Raoult D."/>
        </authorList>
    </citation>
    <scope>NUCLEOTIDE SEQUENCE [LARGE SCALE GENOMIC DNA]</scope>
    <source>
        <strain evidence="2 3">HD-03</strain>
    </source>
</reference>
<feature type="transmembrane region" description="Helical" evidence="1">
    <location>
        <begin position="32"/>
        <end position="53"/>
    </location>
</feature>
<sequence length="126" mass="13024">MNLSWKLIVALGAMALIRPLLSGTGVLDMIGQPTASLTVTLAITIIWIMIVITKNVPRPVATLAGAGLVYGIAAIIISGILSPILTGELQGPLTNPLAIISVLITNGIWGLIAGSLASLFKKISKE</sequence>
<keyword evidence="1" id="KW-1133">Transmembrane helix</keyword>
<keyword evidence="3" id="KW-1185">Reference proteome</keyword>
<gene>
    <name evidence="2" type="ORF">BN983_01689</name>
</gene>
<evidence type="ECO:0000256" key="1">
    <source>
        <dbReference type="SAM" id="Phobius"/>
    </source>
</evidence>
<evidence type="ECO:0000313" key="2">
    <source>
        <dbReference type="EMBL" id="CDQ23461.1"/>
    </source>
</evidence>
<dbReference type="EMBL" id="CCDI010000001">
    <property type="protein sequence ID" value="CDQ23461.1"/>
    <property type="molecule type" value="Genomic_DNA"/>
</dbReference>
<comment type="caution">
    <text evidence="2">The sequence shown here is derived from an EMBL/GenBank/DDBJ whole genome shotgun (WGS) entry which is preliminary data.</text>
</comment>
<feature type="transmembrane region" description="Helical" evidence="1">
    <location>
        <begin position="97"/>
        <end position="120"/>
    </location>
</feature>
<organism evidence="2 3">
    <name type="scientific">Halobacillus karajensis</name>
    <dbReference type="NCBI Taxonomy" id="195088"/>
    <lineage>
        <taxon>Bacteria</taxon>
        <taxon>Bacillati</taxon>
        <taxon>Bacillota</taxon>
        <taxon>Bacilli</taxon>
        <taxon>Bacillales</taxon>
        <taxon>Bacillaceae</taxon>
        <taxon>Halobacillus</taxon>
    </lineage>
</organism>